<protein>
    <submittedName>
        <fullName evidence="2">Uncharacterized protein</fullName>
    </submittedName>
</protein>
<sequence>MDTRIVFGIGVAFGLLAWSVFGVLYLWPQLRQRSAADALRPLLVMHAFRFIGMSFLVPGVVSPDLPLRFAQSAAWGDLLAALLALLALASLRSRAGYAFAWVFNLWGSLDLFNAFYQAAASGLAPGQFGAAYFLPTFLVPLLLVSHLLIFRILVIKR</sequence>
<reference evidence="3" key="2">
    <citation type="submission" date="2022-03" db="EMBL/GenBank/DDBJ databases">
        <title>Genome Encyclopedia of Bacteria and Archaea VI: Functional Genomics of Type Strains.</title>
        <authorList>
            <person name="Whitman W."/>
        </authorList>
    </citation>
    <scope>NUCLEOTIDE SEQUENCE</scope>
    <source>
        <strain evidence="3">HSC-15S17</strain>
    </source>
</reference>
<evidence type="ECO:0000256" key="1">
    <source>
        <dbReference type="SAM" id="Phobius"/>
    </source>
</evidence>
<evidence type="ECO:0000313" key="3">
    <source>
        <dbReference type="EMBL" id="MCP2007266.1"/>
    </source>
</evidence>
<feature type="transmembrane region" description="Helical" evidence="1">
    <location>
        <begin position="131"/>
        <end position="154"/>
    </location>
</feature>
<dbReference type="Proteomes" id="UP001162889">
    <property type="component" value="Unassembled WGS sequence"/>
</dbReference>
<keyword evidence="5" id="KW-1185">Reference proteome</keyword>
<evidence type="ECO:0000313" key="4">
    <source>
        <dbReference type="Proteomes" id="UP001155901"/>
    </source>
</evidence>
<reference evidence="2" key="1">
    <citation type="submission" date="2021-07" db="EMBL/GenBank/DDBJ databases">
        <title>Characterization of violacein-producing bacteria and related species.</title>
        <authorList>
            <person name="Wilson H.S."/>
            <person name="De Leon M.E."/>
        </authorList>
    </citation>
    <scope>NUCLEOTIDE SEQUENCE</scope>
    <source>
        <strain evidence="2">HSC-15S17</strain>
    </source>
</reference>
<gene>
    <name evidence="2" type="ORF">KVP70_25735</name>
    <name evidence="3" type="ORF">L1274_000959</name>
</gene>
<accession>A0AA41L179</accession>
<keyword evidence="1" id="KW-1133">Transmembrane helix</keyword>
<proteinExistence type="predicted"/>
<dbReference type="Proteomes" id="UP001155901">
    <property type="component" value="Unassembled WGS sequence"/>
</dbReference>
<keyword evidence="1" id="KW-0812">Transmembrane</keyword>
<dbReference type="EMBL" id="JAHTGR010000016">
    <property type="protein sequence ID" value="MBV6324341.1"/>
    <property type="molecule type" value="Genomic_DNA"/>
</dbReference>
<feature type="transmembrane region" description="Helical" evidence="1">
    <location>
        <begin position="73"/>
        <end position="91"/>
    </location>
</feature>
<name>A0AA41L179_9BURK</name>
<keyword evidence="1" id="KW-0472">Membrane</keyword>
<comment type="caution">
    <text evidence="2">The sequence shown here is derived from an EMBL/GenBank/DDBJ whole genome shotgun (WGS) entry which is preliminary data.</text>
</comment>
<evidence type="ECO:0000313" key="5">
    <source>
        <dbReference type="Proteomes" id="UP001162889"/>
    </source>
</evidence>
<organism evidence="2 4">
    <name type="scientific">Duganella violaceipulchra</name>
    <dbReference type="NCBI Taxonomy" id="2849652"/>
    <lineage>
        <taxon>Bacteria</taxon>
        <taxon>Pseudomonadati</taxon>
        <taxon>Pseudomonadota</taxon>
        <taxon>Betaproteobacteria</taxon>
        <taxon>Burkholderiales</taxon>
        <taxon>Oxalobacteraceae</taxon>
        <taxon>Telluria group</taxon>
        <taxon>Duganella</taxon>
    </lineage>
</organism>
<feature type="transmembrane region" description="Helical" evidence="1">
    <location>
        <begin position="98"/>
        <end position="119"/>
    </location>
</feature>
<dbReference type="RefSeq" id="WP_217945264.1">
    <property type="nucleotide sequence ID" value="NZ_JAHTGR010000016.1"/>
</dbReference>
<feature type="transmembrane region" description="Helical" evidence="1">
    <location>
        <begin position="6"/>
        <end position="27"/>
    </location>
</feature>
<dbReference type="AlphaFoldDB" id="A0AA41L179"/>
<feature type="transmembrane region" description="Helical" evidence="1">
    <location>
        <begin position="39"/>
        <end position="61"/>
    </location>
</feature>
<dbReference type="EMBL" id="JALJZU010000002">
    <property type="protein sequence ID" value="MCP2007266.1"/>
    <property type="molecule type" value="Genomic_DNA"/>
</dbReference>
<evidence type="ECO:0000313" key="2">
    <source>
        <dbReference type="EMBL" id="MBV6324341.1"/>
    </source>
</evidence>